<sequence length="209" mass="24518">MALKVASKLTAFSLQLCKDDYLPFLPAIRIDSLETDNLGRCLEAFGRSLCTVRYLDVDGKGSFRLNHLLRNQVVLPGVEVILINWAFRKKFKPMFDALQQRFPDLKKVEIFCSEDFHYYGDNSVQDDEEEVYGGIYNEVGDMESFWNKMKQDMEDASPQEIMINIHLFNISEKNKEVIECLHGEEIDQLTYRWTSQKNNLKTIKLWHHR</sequence>
<accession>A0AC34RKM5</accession>
<organism evidence="1 2">
    <name type="scientific">Panagrolaimus sp. JU765</name>
    <dbReference type="NCBI Taxonomy" id="591449"/>
    <lineage>
        <taxon>Eukaryota</taxon>
        <taxon>Metazoa</taxon>
        <taxon>Ecdysozoa</taxon>
        <taxon>Nematoda</taxon>
        <taxon>Chromadorea</taxon>
        <taxon>Rhabditida</taxon>
        <taxon>Tylenchina</taxon>
        <taxon>Panagrolaimomorpha</taxon>
        <taxon>Panagrolaimoidea</taxon>
        <taxon>Panagrolaimidae</taxon>
        <taxon>Panagrolaimus</taxon>
    </lineage>
</organism>
<reference evidence="2" key="1">
    <citation type="submission" date="2022-11" db="UniProtKB">
        <authorList>
            <consortium name="WormBaseParasite"/>
        </authorList>
    </citation>
    <scope>IDENTIFICATION</scope>
</reference>
<evidence type="ECO:0000313" key="1">
    <source>
        <dbReference type="Proteomes" id="UP000887576"/>
    </source>
</evidence>
<protein>
    <submittedName>
        <fullName evidence="2">F-box associated domain-containing protein</fullName>
    </submittedName>
</protein>
<dbReference type="WBParaSite" id="JU765_v2.g7902.t1">
    <property type="protein sequence ID" value="JU765_v2.g7902.t1"/>
    <property type="gene ID" value="JU765_v2.g7902"/>
</dbReference>
<dbReference type="Proteomes" id="UP000887576">
    <property type="component" value="Unplaced"/>
</dbReference>
<name>A0AC34RKM5_9BILA</name>
<proteinExistence type="predicted"/>
<evidence type="ECO:0000313" key="2">
    <source>
        <dbReference type="WBParaSite" id="JU765_v2.g7902.t1"/>
    </source>
</evidence>